<feature type="transmembrane region" description="Helical" evidence="1">
    <location>
        <begin position="111"/>
        <end position="144"/>
    </location>
</feature>
<proteinExistence type="predicted"/>
<dbReference type="InterPro" id="IPR032531">
    <property type="entry name" value="DUF4956"/>
</dbReference>
<dbReference type="Proteomes" id="UP000751518">
    <property type="component" value="Unassembled WGS sequence"/>
</dbReference>
<accession>A0A955LK01</accession>
<organism evidence="2 3">
    <name type="scientific">candidate division WWE3 bacterium</name>
    <dbReference type="NCBI Taxonomy" id="2053526"/>
    <lineage>
        <taxon>Bacteria</taxon>
        <taxon>Katanobacteria</taxon>
    </lineage>
</organism>
<keyword evidence="1" id="KW-0812">Transmembrane</keyword>
<reference evidence="2" key="2">
    <citation type="journal article" date="2021" name="Microbiome">
        <title>Successional dynamics and alternative stable states in a saline activated sludge microbial community over 9 years.</title>
        <authorList>
            <person name="Wang Y."/>
            <person name="Ye J."/>
            <person name="Ju F."/>
            <person name="Liu L."/>
            <person name="Boyd J.A."/>
            <person name="Deng Y."/>
            <person name="Parks D.H."/>
            <person name="Jiang X."/>
            <person name="Yin X."/>
            <person name="Woodcroft B.J."/>
            <person name="Tyson G.W."/>
            <person name="Hugenholtz P."/>
            <person name="Polz M.F."/>
            <person name="Zhang T."/>
        </authorList>
    </citation>
    <scope>NUCLEOTIDE SEQUENCE</scope>
    <source>
        <strain evidence="2">HKST-UBA03</strain>
    </source>
</reference>
<evidence type="ECO:0000313" key="2">
    <source>
        <dbReference type="EMBL" id="MCA9392162.1"/>
    </source>
</evidence>
<keyword evidence="1" id="KW-0472">Membrane</keyword>
<keyword evidence="1" id="KW-1133">Transmembrane helix</keyword>
<name>A0A955LK01_UNCKA</name>
<comment type="caution">
    <text evidence="2">The sequence shown here is derived from an EMBL/GenBank/DDBJ whole genome shotgun (WGS) entry which is preliminary data.</text>
</comment>
<reference evidence="2" key="1">
    <citation type="submission" date="2020-04" db="EMBL/GenBank/DDBJ databases">
        <authorList>
            <person name="Zhang T."/>
        </authorList>
    </citation>
    <scope>NUCLEOTIDE SEQUENCE</scope>
    <source>
        <strain evidence="2">HKST-UBA03</strain>
    </source>
</reference>
<dbReference type="AlphaFoldDB" id="A0A955LK01"/>
<dbReference type="Pfam" id="PF16316">
    <property type="entry name" value="DUF4956"/>
    <property type="match status" value="1"/>
</dbReference>
<evidence type="ECO:0000256" key="1">
    <source>
        <dbReference type="SAM" id="Phobius"/>
    </source>
</evidence>
<sequence>MNTTDLTNINWHDLFTVDGLLLQTAFNPLQITVSLATTLIMAMFIHYVYKKTYDGVLYSKNFNLTVVMTALVVNAIMIGISGNIVLSLGLVGALSIIRFRTAVKDPKDTAFLFWAITIGVINGVAYYELSVIASVIIAIVLIFLTKTKDYEMAYVLILKYEQGTYDKIQPLMRSYFKKNYVRSDSSIGSIIERVIEVKPDTGKLETALSEIRNIQGVESCVLLSSNGAFAE</sequence>
<dbReference type="EMBL" id="JAGQKZ010000024">
    <property type="protein sequence ID" value="MCA9392162.1"/>
    <property type="molecule type" value="Genomic_DNA"/>
</dbReference>
<feature type="transmembrane region" description="Helical" evidence="1">
    <location>
        <begin position="29"/>
        <end position="49"/>
    </location>
</feature>
<feature type="transmembrane region" description="Helical" evidence="1">
    <location>
        <begin position="61"/>
        <end position="91"/>
    </location>
</feature>
<gene>
    <name evidence="2" type="ORF">KC614_03080</name>
</gene>
<evidence type="ECO:0000313" key="3">
    <source>
        <dbReference type="Proteomes" id="UP000751518"/>
    </source>
</evidence>
<protein>
    <submittedName>
        <fullName evidence="2">DUF4956 domain-containing protein</fullName>
    </submittedName>
</protein>